<dbReference type="PANTHER" id="PTHR48475">
    <property type="entry name" value="RIBONUCLEASE H"/>
    <property type="match status" value="1"/>
</dbReference>
<dbReference type="Gene3D" id="3.30.420.10">
    <property type="entry name" value="Ribonuclease H-like superfamily/Ribonuclease H"/>
    <property type="match status" value="1"/>
</dbReference>
<comment type="caution">
    <text evidence="1">The sequence shown here is derived from an EMBL/GenBank/DDBJ whole genome shotgun (WGS) entry which is preliminary data.</text>
</comment>
<dbReference type="PANTHER" id="PTHR48475:SF1">
    <property type="entry name" value="RNASE H TYPE-1 DOMAIN-CONTAINING PROTEIN"/>
    <property type="match status" value="1"/>
</dbReference>
<name>A0A438HAX6_VITVI</name>
<dbReference type="AlphaFoldDB" id="A0A438HAX6"/>
<dbReference type="SUPFAM" id="SSF53098">
    <property type="entry name" value="Ribonuclease H-like"/>
    <property type="match status" value="1"/>
</dbReference>
<dbReference type="Proteomes" id="UP000288805">
    <property type="component" value="Unassembled WGS sequence"/>
</dbReference>
<evidence type="ECO:0000313" key="1">
    <source>
        <dbReference type="EMBL" id="RVW81612.1"/>
    </source>
</evidence>
<evidence type="ECO:0008006" key="3">
    <source>
        <dbReference type="Google" id="ProtNLM"/>
    </source>
</evidence>
<dbReference type="EMBL" id="QGNW01000251">
    <property type="protein sequence ID" value="RVW81612.1"/>
    <property type="molecule type" value="Genomic_DNA"/>
</dbReference>
<sequence>MKNQALELRSPFPKSFKVCKERAMEKKNRVRKIEDNSCSLPSHFWSTFRTEMKEIWPSEDQLHQAEGQFRTLRNWNFNVRNLKWMAAVSCHSCNSLARKYPRKVLADGAYLESAMTKDRRALRQLATRFVICGNALNKRSSDGMLLLCIDRATTDRVMREVYALVCGPHMGAIDYFTKWVEAASYASLTTAKVAKFIRSHIIYRYGIPHELISNRGVHFRGEVDTQVQEYGVTPFSLVYGMEVVIPVEIEVVPGFSFLHLASSLHLSLRFVFYSVISSFFVFPCVLMMRSCPSISNQVFGFYFPSSHSPFTPGLYYGPSRKTHLEATRSHVHFDIFHLDMLCLLVEVRDISRPPFLEDIEESHNAFSIQSPCLWSMIKDR</sequence>
<accession>A0A438HAX6</accession>
<proteinExistence type="predicted"/>
<reference evidence="1 2" key="1">
    <citation type="journal article" date="2018" name="PLoS Genet.">
        <title>Population sequencing reveals clonal diversity and ancestral inbreeding in the grapevine cultivar Chardonnay.</title>
        <authorList>
            <person name="Roach M.J."/>
            <person name="Johnson D.L."/>
            <person name="Bohlmann J."/>
            <person name="van Vuuren H.J."/>
            <person name="Jones S.J."/>
            <person name="Pretorius I.S."/>
            <person name="Schmidt S.A."/>
            <person name="Borneman A.R."/>
        </authorList>
    </citation>
    <scope>NUCLEOTIDE SEQUENCE [LARGE SCALE GENOMIC DNA]</scope>
    <source>
        <strain evidence="2">cv. Chardonnay</strain>
        <tissue evidence="1">Leaf</tissue>
    </source>
</reference>
<dbReference type="GO" id="GO:0003676">
    <property type="term" value="F:nucleic acid binding"/>
    <property type="evidence" value="ECO:0007669"/>
    <property type="project" value="InterPro"/>
</dbReference>
<protein>
    <recommendedName>
        <fullName evidence="3">Integrase catalytic domain-containing protein</fullName>
    </recommendedName>
</protein>
<gene>
    <name evidence="1" type="ORF">CK203_049455</name>
</gene>
<dbReference type="InterPro" id="IPR012337">
    <property type="entry name" value="RNaseH-like_sf"/>
</dbReference>
<dbReference type="InterPro" id="IPR036397">
    <property type="entry name" value="RNaseH_sf"/>
</dbReference>
<organism evidence="1 2">
    <name type="scientific">Vitis vinifera</name>
    <name type="common">Grape</name>
    <dbReference type="NCBI Taxonomy" id="29760"/>
    <lineage>
        <taxon>Eukaryota</taxon>
        <taxon>Viridiplantae</taxon>
        <taxon>Streptophyta</taxon>
        <taxon>Embryophyta</taxon>
        <taxon>Tracheophyta</taxon>
        <taxon>Spermatophyta</taxon>
        <taxon>Magnoliopsida</taxon>
        <taxon>eudicotyledons</taxon>
        <taxon>Gunneridae</taxon>
        <taxon>Pentapetalae</taxon>
        <taxon>rosids</taxon>
        <taxon>Vitales</taxon>
        <taxon>Vitaceae</taxon>
        <taxon>Viteae</taxon>
        <taxon>Vitis</taxon>
    </lineage>
</organism>
<evidence type="ECO:0000313" key="2">
    <source>
        <dbReference type="Proteomes" id="UP000288805"/>
    </source>
</evidence>